<organism evidence="1 2">
    <name type="scientific">Psychromicrobium lacuslunae</name>
    <dbReference type="NCBI Taxonomy" id="1618207"/>
    <lineage>
        <taxon>Bacteria</taxon>
        <taxon>Bacillati</taxon>
        <taxon>Actinomycetota</taxon>
        <taxon>Actinomycetes</taxon>
        <taxon>Micrococcales</taxon>
        <taxon>Micrococcaceae</taxon>
        <taxon>Psychromicrobium</taxon>
    </lineage>
</organism>
<dbReference type="AlphaFoldDB" id="A0A0D4C2P5"/>
<dbReference type="KEGG" id="ari:UM93_02435"/>
<dbReference type="Proteomes" id="UP000061839">
    <property type="component" value="Chromosome"/>
</dbReference>
<dbReference type="InterPro" id="IPR013207">
    <property type="entry name" value="LGFP"/>
</dbReference>
<dbReference type="HOGENOM" id="CLU_855058_0_0_11"/>
<dbReference type="Pfam" id="PF08310">
    <property type="entry name" value="LGFP"/>
    <property type="match status" value="3"/>
</dbReference>
<evidence type="ECO:0000313" key="2">
    <source>
        <dbReference type="Proteomes" id="UP000061839"/>
    </source>
</evidence>
<sequence length="329" mass="35510">MAAPSWAAPTGAAAASLTAVPAGGAPVATAEESCYIPPNRDIAVARKVYEIAQRRNVSARVMLATFETAWVESHVNNLNCGDADSVGVFQQSPYWGWGTVAQLTNVEYATNKFLDSAIALEGKTPGSAGALAQAVQKSGHPTRYDEQQADAIRVRDEAFQPYGLIGDKWHAMGGANSPLGLPTRAEDNSKLGGRFTEFQRGMIIWHPNAPAFAVYGDILKVYRATGSETQWGFPIQDEAAAQKVTEGAGLNTVGRYQKFEKALFLWSPATGTQIVRGEIRKYFEANGFEVKLGYPKSDEIAENGGFKQEFQNGTIHWTPTAGASWEAKS</sequence>
<dbReference type="PATRIC" id="fig|1618207.4.peg.498"/>
<accession>A0A0D4C2P5</accession>
<proteinExistence type="predicted"/>
<evidence type="ECO:0000313" key="1">
    <source>
        <dbReference type="EMBL" id="AJT42814.1"/>
    </source>
</evidence>
<dbReference type="EMBL" id="CP011005">
    <property type="protein sequence ID" value="AJT42814.1"/>
    <property type="molecule type" value="Genomic_DNA"/>
</dbReference>
<keyword evidence="2" id="KW-1185">Reference proteome</keyword>
<dbReference type="STRING" id="1618207.UM93_02435"/>
<evidence type="ECO:0008006" key="3">
    <source>
        <dbReference type="Google" id="ProtNLM"/>
    </source>
</evidence>
<protein>
    <recommendedName>
        <fullName evidence="3">LGFP repeat-containing protein</fullName>
    </recommendedName>
</protein>
<reference evidence="1 2" key="1">
    <citation type="journal article" date="2015" name="Genome Announc.">
        <title>Complete Genome Sequencing of Protease-Producing Novel Arthrobacter sp. Strain IHBB 11108 Using PacBio Single-Molecule Real-Time Sequencing Technology.</title>
        <authorList>
            <person name="Kiran S."/>
            <person name="Swarnkar M.K."/>
            <person name="Pal M."/>
            <person name="Thakur R."/>
            <person name="Tewari R."/>
            <person name="Singh A.K."/>
            <person name="Gulati A."/>
        </authorList>
    </citation>
    <scope>NUCLEOTIDE SEQUENCE [LARGE SCALE GENOMIC DNA]</scope>
    <source>
        <strain evidence="1 2">IHBB 11108</strain>
    </source>
</reference>
<gene>
    <name evidence="1" type="ORF">UM93_02435</name>
</gene>
<name>A0A0D4C2P5_9MICC</name>